<name>A0A7J0BGE4_9BACT</name>
<dbReference type="GO" id="GO:0046872">
    <property type="term" value="F:metal ion binding"/>
    <property type="evidence" value="ECO:0007669"/>
    <property type="project" value="UniProtKB-KW"/>
</dbReference>
<sequence>MRILFFGDVMGKPGRVVLKRKLPELRERLGADMVIANGENASGGVGLTTDVLRELLGMGVDVVTTGNHIWKHREMYSGLEREQRVVRPANYPAGAPGRGMTVVELASGHRVAVLNLQGRTFMDDVDCPFHVADALLKTLPDDVCIRFIDFHAEATSEKKALGWYLDGRISALVGTHTHVQTADPMILPEGTGYLTDAGMCGVEASCLGMDKDVIVTRFLTKLPQRFILAKGDVTVNGVLVEVDPATGKAVHIELVRE</sequence>
<evidence type="ECO:0000313" key="8">
    <source>
        <dbReference type="Proteomes" id="UP000503840"/>
    </source>
</evidence>
<dbReference type="GO" id="GO:0004113">
    <property type="term" value="F:2',3'-cyclic-nucleotide 3'-phosphodiesterase activity"/>
    <property type="evidence" value="ECO:0007669"/>
    <property type="project" value="TreeGrafter"/>
</dbReference>
<evidence type="ECO:0000256" key="3">
    <source>
        <dbReference type="ARBA" id="ARBA00023004"/>
    </source>
</evidence>
<protein>
    <submittedName>
        <fullName evidence="7">Metallophosphoesterase</fullName>
    </submittedName>
</protein>
<dbReference type="Gene3D" id="3.60.21.10">
    <property type="match status" value="1"/>
</dbReference>
<evidence type="ECO:0000256" key="4">
    <source>
        <dbReference type="ARBA" id="ARBA00061401"/>
    </source>
</evidence>
<gene>
    <name evidence="7" type="ORF">DSM101010T_05400</name>
</gene>
<dbReference type="CDD" id="cd07382">
    <property type="entry name" value="MPP_DR1281"/>
    <property type="match status" value="1"/>
</dbReference>
<keyword evidence="1 6" id="KW-0479">Metal-binding</keyword>
<organism evidence="7 8">
    <name type="scientific">Desulfovibrio subterraneus</name>
    <dbReference type="NCBI Taxonomy" id="2718620"/>
    <lineage>
        <taxon>Bacteria</taxon>
        <taxon>Pseudomonadati</taxon>
        <taxon>Thermodesulfobacteriota</taxon>
        <taxon>Desulfovibrionia</taxon>
        <taxon>Desulfovibrionales</taxon>
        <taxon>Desulfovibrionaceae</taxon>
        <taxon>Desulfovibrio</taxon>
    </lineage>
</organism>
<dbReference type="PANTHER" id="PTHR36303">
    <property type="entry name" value="2',3'-CYCLIC-NUCLEOTIDE 2'-PHOSPHODIESTERASE"/>
    <property type="match status" value="1"/>
</dbReference>
<feature type="binding site" evidence="6">
    <location>
        <position position="40"/>
    </location>
    <ligand>
        <name>Fe cation</name>
        <dbReference type="ChEBI" id="CHEBI:24875"/>
        <label>1</label>
    </ligand>
</feature>
<feature type="binding site" evidence="6">
    <location>
        <position position="67"/>
    </location>
    <ligand>
        <name>Fe cation</name>
        <dbReference type="ChEBI" id="CHEBI:24875"/>
        <label>2</label>
    </ligand>
</feature>
<evidence type="ECO:0000256" key="2">
    <source>
        <dbReference type="ARBA" id="ARBA00022801"/>
    </source>
</evidence>
<dbReference type="AlphaFoldDB" id="A0A7J0BGE4"/>
<dbReference type="FunFam" id="3.60.21.10:FF:000016">
    <property type="entry name" value="Putative metallophosphoesterase"/>
    <property type="match status" value="1"/>
</dbReference>
<dbReference type="PIRSF" id="PIRSF004789">
    <property type="entry name" value="DR1281"/>
    <property type="match status" value="1"/>
</dbReference>
<reference evidence="7 8" key="1">
    <citation type="submission" date="2020-05" db="EMBL/GenBank/DDBJ databases">
        <title>Draft genome sequence of Desulfovibrio sp. strain HN2T.</title>
        <authorList>
            <person name="Ueno A."/>
            <person name="Tamazawa S."/>
            <person name="Tamamura S."/>
            <person name="Murakami T."/>
            <person name="Kiyama T."/>
            <person name="Inomata H."/>
            <person name="Amano Y."/>
            <person name="Miyakawa K."/>
            <person name="Tamaki H."/>
            <person name="Naganuma T."/>
            <person name="Kaneko K."/>
        </authorList>
    </citation>
    <scope>NUCLEOTIDE SEQUENCE [LARGE SCALE GENOMIC DNA]</scope>
    <source>
        <strain evidence="7 8">HN2</strain>
    </source>
</reference>
<dbReference type="EMBL" id="BLVO01000004">
    <property type="protein sequence ID" value="GFM32175.1"/>
    <property type="molecule type" value="Genomic_DNA"/>
</dbReference>
<feature type="active site" description="Proton donor" evidence="5">
    <location>
        <position position="68"/>
    </location>
</feature>
<evidence type="ECO:0000256" key="1">
    <source>
        <dbReference type="ARBA" id="ARBA00022723"/>
    </source>
</evidence>
<keyword evidence="2" id="KW-0378">Hydrolase</keyword>
<accession>A0A7J0BGE4</accession>
<dbReference type="PANTHER" id="PTHR36303:SF1">
    <property type="entry name" value="2',3'-CYCLIC-NUCLEOTIDE 2'-PHOSPHODIESTERASE"/>
    <property type="match status" value="1"/>
</dbReference>
<dbReference type="RefSeq" id="WP_174403838.1">
    <property type="nucleotide sequence ID" value="NZ_BLVO01000004.1"/>
</dbReference>
<comment type="caution">
    <text evidence="7">The sequence shown here is derived from an EMBL/GenBank/DDBJ whole genome shotgun (WGS) entry which is preliminary data.</text>
</comment>
<feature type="binding site" evidence="6">
    <location>
        <position position="8"/>
    </location>
    <ligand>
        <name>Fe cation</name>
        <dbReference type="ChEBI" id="CHEBI:24875"/>
        <label>1</label>
    </ligand>
</feature>
<comment type="similarity">
    <text evidence="4">Belongs to the YmdB-like family.</text>
</comment>
<feature type="binding site" evidence="6">
    <location>
        <position position="39"/>
    </location>
    <ligand>
        <name>Fe cation</name>
        <dbReference type="ChEBI" id="CHEBI:24875"/>
        <label>1</label>
    </ligand>
</feature>
<dbReference type="InterPro" id="IPR005235">
    <property type="entry name" value="YmdB-like"/>
</dbReference>
<proteinExistence type="inferred from homology"/>
<dbReference type="Proteomes" id="UP000503840">
    <property type="component" value="Unassembled WGS sequence"/>
</dbReference>
<dbReference type="InterPro" id="IPR029052">
    <property type="entry name" value="Metallo-depent_PP-like"/>
</dbReference>
<dbReference type="Pfam" id="PF13277">
    <property type="entry name" value="YmdB"/>
    <property type="match status" value="1"/>
</dbReference>
<keyword evidence="3" id="KW-0408">Iron</keyword>
<keyword evidence="8" id="KW-1185">Reference proteome</keyword>
<feature type="binding site" evidence="6">
    <location>
        <position position="151"/>
    </location>
    <ligand>
        <name>Fe cation</name>
        <dbReference type="ChEBI" id="CHEBI:24875"/>
        <label>2</label>
    </ligand>
</feature>
<feature type="binding site" evidence="6">
    <location>
        <position position="176"/>
    </location>
    <ligand>
        <name>Fe cation</name>
        <dbReference type="ChEBI" id="CHEBI:24875"/>
        <label>2</label>
    </ligand>
</feature>
<evidence type="ECO:0000256" key="6">
    <source>
        <dbReference type="PIRSR" id="PIRSR004789-51"/>
    </source>
</evidence>
<dbReference type="SUPFAM" id="SSF56300">
    <property type="entry name" value="Metallo-dependent phosphatases"/>
    <property type="match status" value="1"/>
</dbReference>
<feature type="binding site" evidence="6">
    <location>
        <position position="178"/>
    </location>
    <ligand>
        <name>Fe cation</name>
        <dbReference type="ChEBI" id="CHEBI:24875"/>
        <label>1</label>
    </ligand>
</feature>
<dbReference type="NCBIfam" id="TIGR00282">
    <property type="entry name" value="TIGR00282 family metallophosphoesterase"/>
    <property type="match status" value="1"/>
</dbReference>
<evidence type="ECO:0000256" key="5">
    <source>
        <dbReference type="PIRSR" id="PIRSR004789-50"/>
    </source>
</evidence>
<feature type="binding site" evidence="6">
    <location>
        <position position="39"/>
    </location>
    <ligand>
        <name>Fe cation</name>
        <dbReference type="ChEBI" id="CHEBI:24875"/>
        <label>2</label>
    </ligand>
</feature>
<evidence type="ECO:0000313" key="7">
    <source>
        <dbReference type="EMBL" id="GFM32175.1"/>
    </source>
</evidence>